<keyword evidence="3" id="KW-0862">Zinc</keyword>
<evidence type="ECO:0000313" key="7">
    <source>
        <dbReference type="EMBL" id="GMI19183.1"/>
    </source>
</evidence>
<dbReference type="InterPro" id="IPR002893">
    <property type="entry name" value="Znf_MYND"/>
</dbReference>
<evidence type="ECO:0000256" key="5">
    <source>
        <dbReference type="SAM" id="Phobius"/>
    </source>
</evidence>
<keyword evidence="2 4" id="KW-0863">Zinc-finger</keyword>
<evidence type="ECO:0000256" key="2">
    <source>
        <dbReference type="ARBA" id="ARBA00022771"/>
    </source>
</evidence>
<evidence type="ECO:0000256" key="1">
    <source>
        <dbReference type="ARBA" id="ARBA00022723"/>
    </source>
</evidence>
<sequence length="165" mass="19252">MTELFFGLFGLAYVEIARSYMIKVADPKAFTGSRNAPVWVQDTSLASEHLAFFKRSDIWWGRPSVSMSVSIVLLLIVNYHSYSFWTRVGMCLSAYAVLVVMVNIVQHEKARLHWLKYRRKECELCGERKEKTKRCTCMLVWYCCAAHQQEDWSRHKALCRGETEL</sequence>
<keyword evidence="5" id="KW-1133">Transmembrane helix</keyword>
<keyword evidence="1" id="KW-0479">Metal-binding</keyword>
<dbReference type="EMBL" id="BRYB01002417">
    <property type="protein sequence ID" value="GMI19183.1"/>
    <property type="molecule type" value="Genomic_DNA"/>
</dbReference>
<organism evidence="7 8">
    <name type="scientific">Tetraparma gracilis</name>
    <dbReference type="NCBI Taxonomy" id="2962635"/>
    <lineage>
        <taxon>Eukaryota</taxon>
        <taxon>Sar</taxon>
        <taxon>Stramenopiles</taxon>
        <taxon>Ochrophyta</taxon>
        <taxon>Bolidophyceae</taxon>
        <taxon>Parmales</taxon>
        <taxon>Triparmaceae</taxon>
        <taxon>Tetraparma</taxon>
    </lineage>
</organism>
<name>A0ABQ6M486_9STRA</name>
<keyword evidence="5" id="KW-0472">Membrane</keyword>
<gene>
    <name evidence="7" type="ORF">TeGR_g8891</name>
</gene>
<reference evidence="7 8" key="1">
    <citation type="journal article" date="2023" name="Commun. Biol.">
        <title>Genome analysis of Parmales, the sister group of diatoms, reveals the evolutionary specialization of diatoms from phago-mixotrophs to photoautotrophs.</title>
        <authorList>
            <person name="Ban H."/>
            <person name="Sato S."/>
            <person name="Yoshikawa S."/>
            <person name="Yamada K."/>
            <person name="Nakamura Y."/>
            <person name="Ichinomiya M."/>
            <person name="Sato N."/>
            <person name="Blanc-Mathieu R."/>
            <person name="Endo H."/>
            <person name="Kuwata A."/>
            <person name="Ogata H."/>
        </authorList>
    </citation>
    <scope>NUCLEOTIDE SEQUENCE [LARGE SCALE GENOMIC DNA]</scope>
</reference>
<evidence type="ECO:0000256" key="4">
    <source>
        <dbReference type="PROSITE-ProRule" id="PRU00134"/>
    </source>
</evidence>
<proteinExistence type="predicted"/>
<feature type="transmembrane region" description="Helical" evidence="5">
    <location>
        <begin position="84"/>
        <end position="105"/>
    </location>
</feature>
<accession>A0ABQ6M486</accession>
<dbReference type="Gene3D" id="6.10.140.2220">
    <property type="match status" value="1"/>
</dbReference>
<evidence type="ECO:0000259" key="6">
    <source>
        <dbReference type="PROSITE" id="PS50865"/>
    </source>
</evidence>
<keyword evidence="8" id="KW-1185">Reference proteome</keyword>
<dbReference type="PROSITE" id="PS01360">
    <property type="entry name" value="ZF_MYND_1"/>
    <property type="match status" value="1"/>
</dbReference>
<dbReference type="SUPFAM" id="SSF144232">
    <property type="entry name" value="HIT/MYND zinc finger-like"/>
    <property type="match status" value="1"/>
</dbReference>
<evidence type="ECO:0000256" key="3">
    <source>
        <dbReference type="ARBA" id="ARBA00022833"/>
    </source>
</evidence>
<dbReference type="Proteomes" id="UP001165060">
    <property type="component" value="Unassembled WGS sequence"/>
</dbReference>
<comment type="caution">
    <text evidence="7">The sequence shown here is derived from an EMBL/GenBank/DDBJ whole genome shotgun (WGS) entry which is preliminary data.</text>
</comment>
<keyword evidence="5" id="KW-0812">Transmembrane</keyword>
<dbReference type="PROSITE" id="PS50865">
    <property type="entry name" value="ZF_MYND_2"/>
    <property type="match status" value="1"/>
</dbReference>
<feature type="domain" description="MYND-type" evidence="6">
    <location>
        <begin position="122"/>
        <end position="159"/>
    </location>
</feature>
<evidence type="ECO:0000313" key="8">
    <source>
        <dbReference type="Proteomes" id="UP001165060"/>
    </source>
</evidence>
<dbReference type="Pfam" id="PF01753">
    <property type="entry name" value="zf-MYND"/>
    <property type="match status" value="1"/>
</dbReference>
<protein>
    <recommendedName>
        <fullName evidence="6">MYND-type domain-containing protein</fullName>
    </recommendedName>
</protein>
<feature type="transmembrane region" description="Helical" evidence="5">
    <location>
        <begin position="59"/>
        <end position="78"/>
    </location>
</feature>